<name>T1H2L3_MEGSC</name>
<dbReference type="InterPro" id="IPR000618">
    <property type="entry name" value="Insect_cuticle"/>
</dbReference>
<dbReference type="GO" id="GO:0008010">
    <property type="term" value="F:structural constituent of chitin-based larval cuticle"/>
    <property type="evidence" value="ECO:0007669"/>
    <property type="project" value="TreeGrafter"/>
</dbReference>
<dbReference type="Proteomes" id="UP000015102">
    <property type="component" value="Unassembled WGS sequence"/>
</dbReference>
<keyword evidence="1 2" id="KW-0193">Cuticle</keyword>
<evidence type="ECO:0000256" key="2">
    <source>
        <dbReference type="PROSITE-ProRule" id="PRU00497"/>
    </source>
</evidence>
<keyword evidence="3" id="KW-0732">Signal</keyword>
<dbReference type="InterPro" id="IPR050468">
    <property type="entry name" value="Cuticle_Struct_Prot"/>
</dbReference>
<evidence type="ECO:0000313" key="4">
    <source>
        <dbReference type="EnsemblMetazoa" id="MESCA010463-PA"/>
    </source>
</evidence>
<dbReference type="HOGENOM" id="CLU_065450_3_1_1"/>
<reference evidence="4" key="2">
    <citation type="submission" date="2015-06" db="UniProtKB">
        <authorList>
            <consortium name="EnsemblMetazoa"/>
        </authorList>
    </citation>
    <scope>IDENTIFICATION</scope>
</reference>
<dbReference type="EnsemblMetazoa" id="MESCA010463-RA">
    <property type="protein sequence ID" value="MESCA010463-PA"/>
    <property type="gene ID" value="MESCA010463"/>
</dbReference>
<dbReference type="STRING" id="36166.T1H2L3"/>
<sequence>MKLFIVLFALIAAAFAVSDDGILRRESVVTAEGFDIHLELPDQKQDASGHLSGEALVQTGSYSWVDPSGEKVSISYTADENGYHPSGTGVHPIPEAIAKSLAYLASHAPKDQH</sequence>
<feature type="chain" id="PRO_5004577834" evidence="3">
    <location>
        <begin position="17"/>
        <end position="113"/>
    </location>
</feature>
<dbReference type="PROSITE" id="PS51155">
    <property type="entry name" value="CHIT_BIND_RR_2"/>
    <property type="match status" value="1"/>
</dbReference>
<protein>
    <submittedName>
        <fullName evidence="4">Uncharacterized protein</fullName>
    </submittedName>
</protein>
<dbReference type="GO" id="GO:0062129">
    <property type="term" value="C:chitin-based extracellular matrix"/>
    <property type="evidence" value="ECO:0007669"/>
    <property type="project" value="TreeGrafter"/>
</dbReference>
<evidence type="ECO:0000256" key="3">
    <source>
        <dbReference type="SAM" id="SignalP"/>
    </source>
</evidence>
<dbReference type="EMBL" id="CAQQ02374323">
    <property type="status" value="NOT_ANNOTATED_CDS"/>
    <property type="molecule type" value="Genomic_DNA"/>
</dbReference>
<keyword evidence="5" id="KW-1185">Reference proteome</keyword>
<accession>T1H2L3</accession>
<reference evidence="5" key="1">
    <citation type="submission" date="2013-02" db="EMBL/GenBank/DDBJ databases">
        <authorList>
            <person name="Hughes D."/>
        </authorList>
    </citation>
    <scope>NUCLEOTIDE SEQUENCE</scope>
    <source>
        <strain>Durham</strain>
        <strain evidence="5">NC isolate 2 -- Noor lab</strain>
    </source>
</reference>
<feature type="signal peptide" evidence="3">
    <location>
        <begin position="1"/>
        <end position="16"/>
    </location>
</feature>
<proteinExistence type="predicted"/>
<dbReference type="OMA" id="HAPKDQH"/>
<evidence type="ECO:0000256" key="1">
    <source>
        <dbReference type="ARBA" id="ARBA00022460"/>
    </source>
</evidence>
<dbReference type="AlphaFoldDB" id="T1H2L3"/>
<dbReference type="PANTHER" id="PTHR10380">
    <property type="entry name" value="CUTICLE PROTEIN"/>
    <property type="match status" value="1"/>
</dbReference>
<dbReference type="Pfam" id="PF00379">
    <property type="entry name" value="Chitin_bind_4"/>
    <property type="match status" value="1"/>
</dbReference>
<dbReference type="PANTHER" id="PTHR10380:SF173">
    <property type="entry name" value="CUTICULAR PROTEIN 47EF, ISOFORM C-RELATED"/>
    <property type="match status" value="1"/>
</dbReference>
<evidence type="ECO:0000313" key="5">
    <source>
        <dbReference type="Proteomes" id="UP000015102"/>
    </source>
</evidence>
<organism evidence="4 5">
    <name type="scientific">Megaselia scalaris</name>
    <name type="common">Humpbacked fly</name>
    <name type="synonym">Phora scalaris</name>
    <dbReference type="NCBI Taxonomy" id="36166"/>
    <lineage>
        <taxon>Eukaryota</taxon>
        <taxon>Metazoa</taxon>
        <taxon>Ecdysozoa</taxon>
        <taxon>Arthropoda</taxon>
        <taxon>Hexapoda</taxon>
        <taxon>Insecta</taxon>
        <taxon>Pterygota</taxon>
        <taxon>Neoptera</taxon>
        <taxon>Endopterygota</taxon>
        <taxon>Diptera</taxon>
        <taxon>Brachycera</taxon>
        <taxon>Muscomorpha</taxon>
        <taxon>Platypezoidea</taxon>
        <taxon>Phoridae</taxon>
        <taxon>Megaseliini</taxon>
        <taxon>Megaselia</taxon>
    </lineage>
</organism>